<feature type="domain" description="VOC" evidence="1">
    <location>
        <begin position="4"/>
        <end position="125"/>
    </location>
</feature>
<keyword evidence="3" id="KW-1185">Reference proteome</keyword>
<keyword evidence="2" id="KW-0456">Lyase</keyword>
<dbReference type="Gene3D" id="3.10.180.10">
    <property type="entry name" value="2,3-Dihydroxybiphenyl 1,2-Dioxygenase, domain 1"/>
    <property type="match status" value="1"/>
</dbReference>
<keyword evidence="2" id="KW-0560">Oxidoreductase</keyword>
<protein>
    <submittedName>
        <fullName evidence="2">Catechol 2,3-dioxygenase-like lactoylglutathione lyase family enzyme</fullName>
    </submittedName>
</protein>
<evidence type="ECO:0000259" key="1">
    <source>
        <dbReference type="PROSITE" id="PS51819"/>
    </source>
</evidence>
<proteinExistence type="predicted"/>
<evidence type="ECO:0000313" key="3">
    <source>
        <dbReference type="Proteomes" id="UP000578819"/>
    </source>
</evidence>
<dbReference type="Pfam" id="PF18029">
    <property type="entry name" value="Glyoxalase_6"/>
    <property type="match status" value="1"/>
</dbReference>
<organism evidence="2 3">
    <name type="scientific">Micromonospora polyrhachis</name>
    <dbReference type="NCBI Taxonomy" id="1282883"/>
    <lineage>
        <taxon>Bacteria</taxon>
        <taxon>Bacillati</taxon>
        <taxon>Actinomycetota</taxon>
        <taxon>Actinomycetes</taxon>
        <taxon>Micromonosporales</taxon>
        <taxon>Micromonosporaceae</taxon>
        <taxon>Micromonospora</taxon>
    </lineage>
</organism>
<dbReference type="AlphaFoldDB" id="A0A7W7WM10"/>
<dbReference type="InterPro" id="IPR041581">
    <property type="entry name" value="Glyoxalase_6"/>
</dbReference>
<sequence>MIAALQCVVLDCSDVAKLAHFYRSLLGGTVNQPDRRWSLDDDWATLHTGAGLVLAFQRVAEHRPPRWPDPTRPQQFHLDLGVPDLDAAEREVLAAGATLLDAGDPARGWRVYADPAGHPFCFVRE</sequence>
<dbReference type="CDD" id="cd06587">
    <property type="entry name" value="VOC"/>
    <property type="match status" value="1"/>
</dbReference>
<keyword evidence="2" id="KW-0223">Dioxygenase</keyword>
<accession>A0A7W7WM10</accession>
<dbReference type="SUPFAM" id="SSF54593">
    <property type="entry name" value="Glyoxalase/Bleomycin resistance protein/Dihydroxybiphenyl dioxygenase"/>
    <property type="match status" value="1"/>
</dbReference>
<dbReference type="GO" id="GO:0051213">
    <property type="term" value="F:dioxygenase activity"/>
    <property type="evidence" value="ECO:0007669"/>
    <property type="project" value="UniProtKB-KW"/>
</dbReference>
<reference evidence="2 3" key="1">
    <citation type="submission" date="2020-08" db="EMBL/GenBank/DDBJ databases">
        <title>Sequencing the genomes of 1000 actinobacteria strains.</title>
        <authorList>
            <person name="Klenk H.-P."/>
        </authorList>
    </citation>
    <scope>NUCLEOTIDE SEQUENCE [LARGE SCALE GENOMIC DNA]</scope>
    <source>
        <strain evidence="2 3">DSM 45886</strain>
    </source>
</reference>
<dbReference type="Proteomes" id="UP000578819">
    <property type="component" value="Unassembled WGS sequence"/>
</dbReference>
<dbReference type="EMBL" id="JACHJW010000001">
    <property type="protein sequence ID" value="MBB4956701.1"/>
    <property type="molecule type" value="Genomic_DNA"/>
</dbReference>
<dbReference type="InterPro" id="IPR037523">
    <property type="entry name" value="VOC_core"/>
</dbReference>
<name>A0A7W7WM10_9ACTN</name>
<dbReference type="InterPro" id="IPR029068">
    <property type="entry name" value="Glyas_Bleomycin-R_OHBP_Dase"/>
</dbReference>
<dbReference type="PANTHER" id="PTHR35908">
    <property type="entry name" value="HYPOTHETICAL FUSION PROTEIN"/>
    <property type="match status" value="1"/>
</dbReference>
<evidence type="ECO:0000313" key="2">
    <source>
        <dbReference type="EMBL" id="MBB4956701.1"/>
    </source>
</evidence>
<comment type="caution">
    <text evidence="2">The sequence shown here is derived from an EMBL/GenBank/DDBJ whole genome shotgun (WGS) entry which is preliminary data.</text>
</comment>
<dbReference type="RefSeq" id="WP_184532289.1">
    <property type="nucleotide sequence ID" value="NZ_JACHJW010000001.1"/>
</dbReference>
<gene>
    <name evidence="2" type="ORF">FHR38_000434</name>
</gene>
<dbReference type="PANTHER" id="PTHR35908:SF1">
    <property type="entry name" value="CONSERVED PROTEIN"/>
    <property type="match status" value="1"/>
</dbReference>
<dbReference type="GO" id="GO:0016829">
    <property type="term" value="F:lyase activity"/>
    <property type="evidence" value="ECO:0007669"/>
    <property type="project" value="UniProtKB-KW"/>
</dbReference>
<dbReference type="PROSITE" id="PS51819">
    <property type="entry name" value="VOC"/>
    <property type="match status" value="1"/>
</dbReference>